<keyword evidence="1" id="KW-0812">Transmembrane</keyword>
<feature type="transmembrane region" description="Helical" evidence="1">
    <location>
        <begin position="12"/>
        <end position="29"/>
    </location>
</feature>
<evidence type="ECO:0000256" key="1">
    <source>
        <dbReference type="SAM" id="Phobius"/>
    </source>
</evidence>
<reference evidence="3 4" key="1">
    <citation type="submission" date="2017-07" db="EMBL/GenBank/DDBJ databases">
        <title>Complete genome sequence of Oryzomicrobium terrae TPP412.</title>
        <authorList>
            <person name="Chiu L.-W."/>
            <person name="Lo K.-J."/>
            <person name="Tsai Y.-M."/>
            <person name="Lin S.-S."/>
            <person name="Kuo C.-H."/>
            <person name="Liu C.-T."/>
        </authorList>
    </citation>
    <scope>NUCLEOTIDE SEQUENCE [LARGE SCALE GENOMIC DNA]</scope>
    <source>
        <strain evidence="3 4">TPP412</strain>
    </source>
</reference>
<sequence length="138" mass="14632">MDPFFKDPYNLAMMVTAAVAGGMLLSSFLRKSGSEVSATDATLLINREDAIVLDVRDPAEFAQGHIPNARNIPVDKLAERLGELDKFKERTVVAVCASGVRSGKACGELKKAGFAKVVNLAGGIGAWTQAGLPVSRKK</sequence>
<gene>
    <name evidence="3" type="ORF">OTERR_04970</name>
</gene>
<dbReference type="Gene3D" id="3.40.250.10">
    <property type="entry name" value="Rhodanese-like domain"/>
    <property type="match status" value="1"/>
</dbReference>
<proteinExistence type="predicted"/>
<name>A0A5C1E525_9RHOO</name>
<dbReference type="EMBL" id="CP022579">
    <property type="protein sequence ID" value="QEL63973.1"/>
    <property type="molecule type" value="Genomic_DNA"/>
</dbReference>
<dbReference type="KEGG" id="otr:OTERR_04970"/>
<dbReference type="RefSeq" id="WP_246154278.1">
    <property type="nucleotide sequence ID" value="NZ_CP022579.1"/>
</dbReference>
<dbReference type="Pfam" id="PF00581">
    <property type="entry name" value="Rhodanese"/>
    <property type="match status" value="1"/>
</dbReference>
<dbReference type="InterPro" id="IPR036873">
    <property type="entry name" value="Rhodanese-like_dom_sf"/>
</dbReference>
<dbReference type="AlphaFoldDB" id="A0A5C1E525"/>
<accession>A0A5C1E525</accession>
<evidence type="ECO:0000259" key="2">
    <source>
        <dbReference type="PROSITE" id="PS50206"/>
    </source>
</evidence>
<dbReference type="PROSITE" id="PS50206">
    <property type="entry name" value="RHODANESE_3"/>
    <property type="match status" value="1"/>
</dbReference>
<keyword evidence="1" id="KW-1133">Transmembrane helix</keyword>
<keyword evidence="1" id="KW-0472">Membrane</keyword>
<dbReference type="PANTHER" id="PTHR43031">
    <property type="entry name" value="FAD-DEPENDENT OXIDOREDUCTASE"/>
    <property type="match status" value="1"/>
</dbReference>
<dbReference type="PANTHER" id="PTHR43031:SF18">
    <property type="entry name" value="RHODANESE-RELATED SULFURTRANSFERASES"/>
    <property type="match status" value="1"/>
</dbReference>
<evidence type="ECO:0000313" key="4">
    <source>
        <dbReference type="Proteomes" id="UP000323671"/>
    </source>
</evidence>
<keyword evidence="4" id="KW-1185">Reference proteome</keyword>
<dbReference type="CDD" id="cd00158">
    <property type="entry name" value="RHOD"/>
    <property type="match status" value="1"/>
</dbReference>
<evidence type="ECO:0000313" key="3">
    <source>
        <dbReference type="EMBL" id="QEL63973.1"/>
    </source>
</evidence>
<dbReference type="InterPro" id="IPR050229">
    <property type="entry name" value="GlpE_sulfurtransferase"/>
</dbReference>
<organism evidence="3 4">
    <name type="scientific">Oryzomicrobium terrae</name>
    <dbReference type="NCBI Taxonomy" id="1735038"/>
    <lineage>
        <taxon>Bacteria</taxon>
        <taxon>Pseudomonadati</taxon>
        <taxon>Pseudomonadota</taxon>
        <taxon>Betaproteobacteria</taxon>
        <taxon>Rhodocyclales</taxon>
        <taxon>Rhodocyclaceae</taxon>
        <taxon>Oryzomicrobium</taxon>
    </lineage>
</organism>
<dbReference type="SUPFAM" id="SSF52821">
    <property type="entry name" value="Rhodanese/Cell cycle control phosphatase"/>
    <property type="match status" value="1"/>
</dbReference>
<dbReference type="InterPro" id="IPR001763">
    <property type="entry name" value="Rhodanese-like_dom"/>
</dbReference>
<feature type="domain" description="Rhodanese" evidence="2">
    <location>
        <begin position="46"/>
        <end position="136"/>
    </location>
</feature>
<protein>
    <recommendedName>
        <fullName evidence="2">Rhodanese domain-containing protein</fullName>
    </recommendedName>
</protein>
<dbReference type="SMART" id="SM00450">
    <property type="entry name" value="RHOD"/>
    <property type="match status" value="1"/>
</dbReference>
<dbReference type="Proteomes" id="UP000323671">
    <property type="component" value="Chromosome"/>
</dbReference>